<gene>
    <name evidence="2" type="ORF">EYF80_045238</name>
</gene>
<proteinExistence type="predicted"/>
<organism evidence="2 3">
    <name type="scientific">Liparis tanakae</name>
    <name type="common">Tanaka's snailfish</name>
    <dbReference type="NCBI Taxonomy" id="230148"/>
    <lineage>
        <taxon>Eukaryota</taxon>
        <taxon>Metazoa</taxon>
        <taxon>Chordata</taxon>
        <taxon>Craniata</taxon>
        <taxon>Vertebrata</taxon>
        <taxon>Euteleostomi</taxon>
        <taxon>Actinopterygii</taxon>
        <taxon>Neopterygii</taxon>
        <taxon>Teleostei</taxon>
        <taxon>Neoteleostei</taxon>
        <taxon>Acanthomorphata</taxon>
        <taxon>Eupercaria</taxon>
        <taxon>Perciformes</taxon>
        <taxon>Cottioidei</taxon>
        <taxon>Cottales</taxon>
        <taxon>Liparidae</taxon>
        <taxon>Liparis</taxon>
    </lineage>
</organism>
<comment type="caution">
    <text evidence="2">The sequence shown here is derived from an EMBL/GenBank/DDBJ whole genome shotgun (WGS) entry which is preliminary data.</text>
</comment>
<name>A0A4Z2FV65_9TELE</name>
<keyword evidence="3" id="KW-1185">Reference proteome</keyword>
<dbReference type="Proteomes" id="UP000314294">
    <property type="component" value="Unassembled WGS sequence"/>
</dbReference>
<reference evidence="2 3" key="1">
    <citation type="submission" date="2019-03" db="EMBL/GenBank/DDBJ databases">
        <title>First draft genome of Liparis tanakae, snailfish: a comprehensive survey of snailfish specific genes.</title>
        <authorList>
            <person name="Kim W."/>
            <person name="Song I."/>
            <person name="Jeong J.-H."/>
            <person name="Kim D."/>
            <person name="Kim S."/>
            <person name="Ryu S."/>
            <person name="Song J.Y."/>
            <person name="Lee S.K."/>
        </authorList>
    </citation>
    <scope>NUCLEOTIDE SEQUENCE [LARGE SCALE GENOMIC DNA]</scope>
    <source>
        <tissue evidence="2">Muscle</tissue>
    </source>
</reference>
<evidence type="ECO:0000313" key="2">
    <source>
        <dbReference type="EMBL" id="TNN44564.1"/>
    </source>
</evidence>
<accession>A0A4Z2FV65</accession>
<feature type="compositionally biased region" description="Pro residues" evidence="1">
    <location>
        <begin position="23"/>
        <end position="39"/>
    </location>
</feature>
<dbReference type="EMBL" id="SRLO01000896">
    <property type="protein sequence ID" value="TNN44564.1"/>
    <property type="molecule type" value="Genomic_DNA"/>
</dbReference>
<dbReference type="AlphaFoldDB" id="A0A4Z2FV65"/>
<sequence>MTRWGAAGLRDNTTVNVTAGRPGPTPPSEPAPPPPPDPVFHPDCVLEVNQLEVRRGTPAPGDTSPLRPD</sequence>
<evidence type="ECO:0000256" key="1">
    <source>
        <dbReference type="SAM" id="MobiDB-lite"/>
    </source>
</evidence>
<evidence type="ECO:0000313" key="3">
    <source>
        <dbReference type="Proteomes" id="UP000314294"/>
    </source>
</evidence>
<feature type="region of interest" description="Disordered" evidence="1">
    <location>
        <begin position="1"/>
        <end position="42"/>
    </location>
</feature>
<protein>
    <submittedName>
        <fullName evidence="2">Uncharacterized protein</fullName>
    </submittedName>
</protein>